<organism evidence="2 3">
    <name type="scientific">Neptunomonas concharum</name>
    <dbReference type="NCBI Taxonomy" id="1031538"/>
    <lineage>
        <taxon>Bacteria</taxon>
        <taxon>Pseudomonadati</taxon>
        <taxon>Pseudomonadota</taxon>
        <taxon>Gammaproteobacteria</taxon>
        <taxon>Oceanospirillales</taxon>
        <taxon>Oceanospirillaceae</taxon>
        <taxon>Neptunomonas</taxon>
    </lineage>
</organism>
<dbReference type="Pfam" id="PF08241">
    <property type="entry name" value="Methyltransf_11"/>
    <property type="match status" value="1"/>
</dbReference>
<dbReference type="KEGG" id="ncu:F0U83_09730"/>
<keyword evidence="2" id="KW-0489">Methyltransferase</keyword>
<dbReference type="RefSeq" id="WP_138987712.1">
    <property type="nucleotide sequence ID" value="NZ_CP043869.1"/>
</dbReference>
<evidence type="ECO:0000313" key="2">
    <source>
        <dbReference type="EMBL" id="QEQ96979.1"/>
    </source>
</evidence>
<dbReference type="Proteomes" id="UP000324760">
    <property type="component" value="Chromosome"/>
</dbReference>
<keyword evidence="2" id="KW-0808">Transferase</keyword>
<proteinExistence type="predicted"/>
<reference evidence="2 3" key="1">
    <citation type="journal article" date="2019" name="Biochem. Eng. J.">
        <title>Metabolic engineering of the marine bacteria Neptunomonas concharum for the production of acetoin and meso-2,3-butanediol from acetate.</title>
        <authorList>
            <person name="Li W."/>
            <person name="Pu N."/>
            <person name="Liu C.-X."/>
            <person name="Yuan Q.-P."/>
            <person name="Li Z.-J."/>
        </authorList>
    </citation>
    <scope>NUCLEOTIDE SEQUENCE [LARGE SCALE GENOMIC DNA]</scope>
    <source>
        <strain evidence="2 3">JCM17730</strain>
    </source>
</reference>
<dbReference type="CDD" id="cd02440">
    <property type="entry name" value="AdoMet_MTases"/>
    <property type="match status" value="1"/>
</dbReference>
<dbReference type="GO" id="GO:0032259">
    <property type="term" value="P:methylation"/>
    <property type="evidence" value="ECO:0007669"/>
    <property type="project" value="UniProtKB-KW"/>
</dbReference>
<protein>
    <submittedName>
        <fullName evidence="2">Class I SAM-dependent methyltransferase</fullName>
    </submittedName>
</protein>
<evidence type="ECO:0000313" key="3">
    <source>
        <dbReference type="Proteomes" id="UP000324760"/>
    </source>
</evidence>
<accession>A0A5P1RBF6</accession>
<dbReference type="GO" id="GO:0008757">
    <property type="term" value="F:S-adenosylmethionine-dependent methyltransferase activity"/>
    <property type="evidence" value="ECO:0007669"/>
    <property type="project" value="InterPro"/>
</dbReference>
<evidence type="ECO:0000259" key="1">
    <source>
        <dbReference type="Pfam" id="PF08241"/>
    </source>
</evidence>
<dbReference type="EMBL" id="CP043869">
    <property type="protein sequence ID" value="QEQ96979.1"/>
    <property type="molecule type" value="Genomic_DNA"/>
</dbReference>
<gene>
    <name evidence="2" type="ORF">F0U83_09730</name>
</gene>
<keyword evidence="3" id="KW-1185">Reference proteome</keyword>
<dbReference type="OrthoDB" id="6191410at2"/>
<dbReference type="AlphaFoldDB" id="A0A5P1RBF6"/>
<sequence length="258" mass="29545">MDFRNQQSIESLSDELRAWFSEGLGSELLEAEQRMIDRLLPGLYGCHLLQVGIDPLLDLTSQSDVPHKVILYHSLMLGMPQSSIVALSSELPVETNSVDVVLLHHALDYTSSPHQVLREAARVLRPGGHLLIINFNPASLWGVSRLMTRERFRSIWQKAHFISHHRLQDWIHLLELTELRSMSDYFLPPYESTSWRKRFSILQPFGRKSLPGAGAFNAILVRKEVGGMTRIQEKRRSRQFIRLPVAEPAARGHARETR</sequence>
<dbReference type="SUPFAM" id="SSF53335">
    <property type="entry name" value="S-adenosyl-L-methionine-dependent methyltransferases"/>
    <property type="match status" value="1"/>
</dbReference>
<dbReference type="Gene3D" id="3.40.50.150">
    <property type="entry name" value="Vaccinia Virus protein VP39"/>
    <property type="match status" value="1"/>
</dbReference>
<name>A0A5P1RBF6_9GAMM</name>
<dbReference type="InterPro" id="IPR013216">
    <property type="entry name" value="Methyltransf_11"/>
</dbReference>
<dbReference type="InterPro" id="IPR029063">
    <property type="entry name" value="SAM-dependent_MTases_sf"/>
</dbReference>
<feature type="domain" description="Methyltransferase type 11" evidence="1">
    <location>
        <begin position="84"/>
        <end position="132"/>
    </location>
</feature>